<feature type="transmembrane region" description="Helical" evidence="5">
    <location>
        <begin position="24"/>
        <end position="45"/>
    </location>
</feature>
<evidence type="ECO:0000256" key="4">
    <source>
        <dbReference type="ARBA" id="ARBA00023136"/>
    </source>
</evidence>
<evidence type="ECO:0000256" key="1">
    <source>
        <dbReference type="ARBA" id="ARBA00004141"/>
    </source>
</evidence>
<dbReference type="PANTHER" id="PTHR30266">
    <property type="entry name" value="MECHANOSENSITIVE CHANNEL MSCL"/>
    <property type="match status" value="1"/>
</dbReference>
<evidence type="ECO:0000313" key="7">
    <source>
        <dbReference type="Proteomes" id="UP000675968"/>
    </source>
</evidence>
<dbReference type="Gene3D" id="1.10.1200.120">
    <property type="entry name" value="Large-conductance mechanosensitive channel, MscL, domain 1"/>
    <property type="match status" value="1"/>
</dbReference>
<dbReference type="EMBL" id="JAGVWC010000010">
    <property type="protein sequence ID" value="MBS3061730.1"/>
    <property type="molecule type" value="Genomic_DNA"/>
</dbReference>
<dbReference type="GO" id="GO:0008381">
    <property type="term" value="F:mechanosensitive monoatomic ion channel activity"/>
    <property type="evidence" value="ECO:0007669"/>
    <property type="project" value="TreeGrafter"/>
</dbReference>
<keyword evidence="2 5" id="KW-0812">Transmembrane</keyword>
<reference evidence="6" key="2">
    <citation type="submission" date="2021-05" db="EMBL/GenBank/DDBJ databases">
        <title>Protein family content uncovers lineage relationships and bacterial pathway maintenance mechanisms in DPANN archaea.</title>
        <authorList>
            <person name="Castelle C.J."/>
            <person name="Meheust R."/>
            <person name="Jaffe A.L."/>
            <person name="Seitz K."/>
            <person name="Gong X."/>
            <person name="Baker B.J."/>
            <person name="Banfield J.F."/>
        </authorList>
    </citation>
    <scope>NUCLEOTIDE SEQUENCE</scope>
    <source>
        <strain evidence="6">RIFCSPLOWO2_01_FULL_AR10_48_17</strain>
    </source>
</reference>
<dbReference type="PANTHER" id="PTHR30266:SF2">
    <property type="entry name" value="LARGE-CONDUCTANCE MECHANOSENSITIVE CHANNEL"/>
    <property type="match status" value="1"/>
</dbReference>
<comment type="caution">
    <text evidence="6">The sequence shown here is derived from an EMBL/GenBank/DDBJ whole genome shotgun (WGS) entry which is preliminary data.</text>
</comment>
<dbReference type="InterPro" id="IPR036019">
    <property type="entry name" value="MscL_channel"/>
</dbReference>
<proteinExistence type="predicted"/>
<feature type="transmembrane region" description="Helical" evidence="5">
    <location>
        <begin position="79"/>
        <end position="101"/>
    </location>
</feature>
<dbReference type="Pfam" id="PF01741">
    <property type="entry name" value="MscL"/>
    <property type="match status" value="1"/>
</dbReference>
<evidence type="ECO:0000256" key="5">
    <source>
        <dbReference type="SAM" id="Phobius"/>
    </source>
</evidence>
<protein>
    <submittedName>
        <fullName evidence="6">MscL family protein</fullName>
    </submittedName>
</protein>
<reference evidence="6" key="1">
    <citation type="submission" date="2021-03" db="EMBL/GenBank/DDBJ databases">
        <authorList>
            <person name="Jaffe A."/>
        </authorList>
    </citation>
    <scope>NUCLEOTIDE SEQUENCE</scope>
    <source>
        <strain evidence="6">RIFCSPLOWO2_01_FULL_AR10_48_17</strain>
    </source>
</reference>
<organism evidence="6 7">
    <name type="scientific">Candidatus Iainarchaeum sp</name>
    <dbReference type="NCBI Taxonomy" id="3101447"/>
    <lineage>
        <taxon>Archaea</taxon>
        <taxon>Candidatus Iainarchaeota</taxon>
        <taxon>Candidatus Iainarchaeia</taxon>
        <taxon>Candidatus Iainarchaeales</taxon>
        <taxon>Candidatus Iainarchaeaceae</taxon>
        <taxon>Candidatus Iainarchaeum</taxon>
    </lineage>
</organism>
<sequence>MKAAANIGKGFSGEFLDFLKKYQVIGLAVAFIIGAASTKLVTALVNDVVMPIVGVLVPNGEWRQAVLQVGPVKFLIGDFAGNLIDFLIIALVVFLIVKWLMREDATQKR</sequence>
<name>A0A8T4LAI4_9ARCH</name>
<dbReference type="AlphaFoldDB" id="A0A8T4LAI4"/>
<evidence type="ECO:0000256" key="2">
    <source>
        <dbReference type="ARBA" id="ARBA00022692"/>
    </source>
</evidence>
<dbReference type="GO" id="GO:0016020">
    <property type="term" value="C:membrane"/>
    <property type="evidence" value="ECO:0007669"/>
    <property type="project" value="UniProtKB-SubCell"/>
</dbReference>
<keyword evidence="4 5" id="KW-0472">Membrane</keyword>
<comment type="subcellular location">
    <subcellularLocation>
        <location evidence="1">Membrane</location>
        <topology evidence="1">Multi-pass membrane protein</topology>
    </subcellularLocation>
</comment>
<keyword evidence="3 5" id="KW-1133">Transmembrane helix</keyword>
<evidence type="ECO:0000313" key="6">
    <source>
        <dbReference type="EMBL" id="MBS3061730.1"/>
    </source>
</evidence>
<accession>A0A8T4LAI4</accession>
<evidence type="ECO:0000256" key="3">
    <source>
        <dbReference type="ARBA" id="ARBA00022989"/>
    </source>
</evidence>
<dbReference type="SUPFAM" id="SSF81330">
    <property type="entry name" value="Gated mechanosensitive channel"/>
    <property type="match status" value="1"/>
</dbReference>
<dbReference type="InterPro" id="IPR037673">
    <property type="entry name" value="MSC/AndL"/>
</dbReference>
<dbReference type="Proteomes" id="UP000675968">
    <property type="component" value="Unassembled WGS sequence"/>
</dbReference>
<gene>
    <name evidence="6" type="ORF">J4215_04065</name>
</gene>